<protein>
    <recommendedName>
        <fullName evidence="2">DUF834 domain-containing protein</fullName>
    </recommendedName>
</protein>
<feature type="region of interest" description="Disordered" evidence="1">
    <location>
        <begin position="1"/>
        <end position="84"/>
    </location>
</feature>
<gene>
    <name evidence="3" type="primary">OJ1115_B04.2</name>
</gene>
<dbReference type="InterPro" id="IPR008552">
    <property type="entry name" value="DUF834"/>
</dbReference>
<evidence type="ECO:0000256" key="1">
    <source>
        <dbReference type="SAM" id="MobiDB-lite"/>
    </source>
</evidence>
<feature type="compositionally biased region" description="Gly residues" evidence="1">
    <location>
        <begin position="64"/>
        <end position="77"/>
    </location>
</feature>
<accession>Q60EV7</accession>
<proteinExistence type="predicted"/>
<dbReference type="Proteomes" id="UP000000763">
    <property type="component" value="Chromosome 5"/>
</dbReference>
<evidence type="ECO:0000313" key="4">
    <source>
        <dbReference type="Proteomes" id="UP000000763"/>
    </source>
</evidence>
<name>Q60EV7_ORYSJ</name>
<evidence type="ECO:0000313" key="3">
    <source>
        <dbReference type="EMBL" id="AAV24755.1"/>
    </source>
</evidence>
<dbReference type="AlphaFoldDB" id="Q60EV7"/>
<organism evidence="3 4">
    <name type="scientific">Oryza sativa subsp. japonica</name>
    <name type="common">Rice</name>
    <dbReference type="NCBI Taxonomy" id="39947"/>
    <lineage>
        <taxon>Eukaryota</taxon>
        <taxon>Viridiplantae</taxon>
        <taxon>Streptophyta</taxon>
        <taxon>Embryophyta</taxon>
        <taxon>Tracheophyta</taxon>
        <taxon>Spermatophyta</taxon>
        <taxon>Magnoliopsida</taxon>
        <taxon>Liliopsida</taxon>
        <taxon>Poales</taxon>
        <taxon>Poaceae</taxon>
        <taxon>BOP clade</taxon>
        <taxon>Oryzoideae</taxon>
        <taxon>Oryzeae</taxon>
        <taxon>Oryzinae</taxon>
        <taxon>Oryza</taxon>
        <taxon>Oryza sativa</taxon>
    </lineage>
</organism>
<reference evidence="4" key="2">
    <citation type="journal article" date="2008" name="Nucleic Acids Res.">
        <title>The rice annotation project database (RAP-DB): 2008 update.</title>
        <authorList>
            <consortium name="The rice annotation project (RAP)"/>
        </authorList>
    </citation>
    <scope>GENOME REANNOTATION</scope>
    <source>
        <strain evidence="4">cv. Nipponbare</strain>
    </source>
</reference>
<evidence type="ECO:0000259" key="2">
    <source>
        <dbReference type="Pfam" id="PF05754"/>
    </source>
</evidence>
<feature type="compositionally biased region" description="Low complexity" evidence="1">
    <location>
        <begin position="1"/>
        <end position="14"/>
    </location>
</feature>
<reference evidence="4" key="1">
    <citation type="journal article" date="2005" name="Nature">
        <title>The map-based sequence of the rice genome.</title>
        <authorList>
            <consortium name="International rice genome sequencing project (IRGSP)"/>
            <person name="Matsumoto T."/>
            <person name="Wu J."/>
            <person name="Kanamori H."/>
            <person name="Katayose Y."/>
            <person name="Fujisawa M."/>
            <person name="Namiki N."/>
            <person name="Mizuno H."/>
            <person name="Yamamoto K."/>
            <person name="Antonio B.A."/>
            <person name="Baba T."/>
            <person name="Sakata K."/>
            <person name="Nagamura Y."/>
            <person name="Aoki H."/>
            <person name="Arikawa K."/>
            <person name="Arita K."/>
            <person name="Bito T."/>
            <person name="Chiden Y."/>
            <person name="Fujitsuka N."/>
            <person name="Fukunaka R."/>
            <person name="Hamada M."/>
            <person name="Harada C."/>
            <person name="Hayashi A."/>
            <person name="Hijishita S."/>
            <person name="Honda M."/>
            <person name="Hosokawa S."/>
            <person name="Ichikawa Y."/>
            <person name="Idonuma A."/>
            <person name="Iijima M."/>
            <person name="Ikeda M."/>
            <person name="Ikeno M."/>
            <person name="Ito K."/>
            <person name="Ito S."/>
            <person name="Ito T."/>
            <person name="Ito Y."/>
            <person name="Ito Y."/>
            <person name="Iwabuchi A."/>
            <person name="Kamiya K."/>
            <person name="Karasawa W."/>
            <person name="Kurita K."/>
            <person name="Katagiri S."/>
            <person name="Kikuta A."/>
            <person name="Kobayashi H."/>
            <person name="Kobayashi N."/>
            <person name="Machita K."/>
            <person name="Maehara T."/>
            <person name="Masukawa M."/>
            <person name="Mizubayashi T."/>
            <person name="Mukai Y."/>
            <person name="Nagasaki H."/>
            <person name="Nagata Y."/>
            <person name="Naito S."/>
            <person name="Nakashima M."/>
            <person name="Nakama Y."/>
            <person name="Nakamichi Y."/>
            <person name="Nakamura M."/>
            <person name="Meguro A."/>
            <person name="Negishi M."/>
            <person name="Ohta I."/>
            <person name="Ohta T."/>
            <person name="Okamoto M."/>
            <person name="Ono N."/>
            <person name="Saji S."/>
            <person name="Sakaguchi M."/>
            <person name="Sakai K."/>
            <person name="Shibata M."/>
            <person name="Shimokawa T."/>
            <person name="Song J."/>
            <person name="Takazaki Y."/>
            <person name="Terasawa K."/>
            <person name="Tsugane M."/>
            <person name="Tsuji K."/>
            <person name="Ueda S."/>
            <person name="Waki K."/>
            <person name="Yamagata H."/>
            <person name="Yamamoto M."/>
            <person name="Yamamoto S."/>
            <person name="Yamane H."/>
            <person name="Yoshiki S."/>
            <person name="Yoshihara R."/>
            <person name="Yukawa K."/>
            <person name="Zhong H."/>
            <person name="Yano M."/>
            <person name="Yuan Q."/>
            <person name="Ouyang S."/>
            <person name="Liu J."/>
            <person name="Jones K.M."/>
            <person name="Gansberger K."/>
            <person name="Moffat K."/>
            <person name="Hill J."/>
            <person name="Bera J."/>
            <person name="Fadrosh D."/>
            <person name="Jin S."/>
            <person name="Johri S."/>
            <person name="Kim M."/>
            <person name="Overton L."/>
            <person name="Reardon M."/>
            <person name="Tsitrin T."/>
            <person name="Vuong H."/>
            <person name="Weaver B."/>
            <person name="Ciecko A."/>
            <person name="Tallon L."/>
            <person name="Jackson J."/>
            <person name="Pai G."/>
            <person name="Aken S.V."/>
            <person name="Utterback T."/>
            <person name="Reidmuller S."/>
            <person name="Feldblyum T."/>
            <person name="Hsiao J."/>
            <person name="Zismann V."/>
            <person name="Iobst S."/>
            <person name="de Vazeille A.R."/>
            <person name="Buell C.R."/>
            <person name="Ying K."/>
            <person name="Li Y."/>
            <person name="Lu T."/>
            <person name="Huang Y."/>
            <person name="Zhao Q."/>
            <person name="Feng Q."/>
            <person name="Zhang L."/>
            <person name="Zhu J."/>
            <person name="Weng Q."/>
            <person name="Mu J."/>
            <person name="Lu Y."/>
            <person name="Fan D."/>
            <person name="Liu Y."/>
            <person name="Guan J."/>
            <person name="Zhang Y."/>
            <person name="Yu S."/>
            <person name="Liu X."/>
            <person name="Zhang Y."/>
            <person name="Hong G."/>
            <person name="Han B."/>
            <person name="Choisne N."/>
            <person name="Demange N."/>
            <person name="Orjeda G."/>
            <person name="Samain S."/>
            <person name="Cattolico L."/>
            <person name="Pelletier E."/>
            <person name="Couloux A."/>
            <person name="Segurens B."/>
            <person name="Wincker P."/>
            <person name="D'Hont A."/>
            <person name="Scarpelli C."/>
            <person name="Weissenbach J."/>
            <person name="Salanoubat M."/>
            <person name="Quetier F."/>
            <person name="Yu Y."/>
            <person name="Kim H.R."/>
            <person name="Rambo T."/>
            <person name="Currie J."/>
            <person name="Collura K."/>
            <person name="Luo M."/>
            <person name="Yang T."/>
            <person name="Ammiraju J.S.S."/>
            <person name="Engler F."/>
            <person name="Soderlund C."/>
            <person name="Wing R.A."/>
            <person name="Palmer L.E."/>
            <person name="de la Bastide M."/>
            <person name="Spiegel L."/>
            <person name="Nascimento L."/>
            <person name="Zutavern T."/>
            <person name="O'Shaughnessy A."/>
            <person name="Dike S."/>
            <person name="Dedhia N."/>
            <person name="Preston R."/>
            <person name="Balija V."/>
            <person name="McCombie W.R."/>
            <person name="Chow T."/>
            <person name="Chen H."/>
            <person name="Chung M."/>
            <person name="Chen C."/>
            <person name="Shaw J."/>
            <person name="Wu H."/>
            <person name="Hsiao K."/>
            <person name="Chao Y."/>
            <person name="Chu M."/>
            <person name="Cheng C."/>
            <person name="Hour A."/>
            <person name="Lee P."/>
            <person name="Lin S."/>
            <person name="Lin Y."/>
            <person name="Liou J."/>
            <person name="Liu S."/>
            <person name="Hsing Y."/>
            <person name="Raghuvanshi S."/>
            <person name="Mohanty A."/>
            <person name="Bharti A.K."/>
            <person name="Gaur A."/>
            <person name="Gupta V."/>
            <person name="Kumar D."/>
            <person name="Ravi V."/>
            <person name="Vij S."/>
            <person name="Kapur A."/>
            <person name="Khurana P."/>
            <person name="Khurana P."/>
            <person name="Khurana J.P."/>
            <person name="Tyagi A.K."/>
            <person name="Gaikwad K."/>
            <person name="Singh A."/>
            <person name="Dalal V."/>
            <person name="Srivastava S."/>
            <person name="Dixit A."/>
            <person name="Pal A.K."/>
            <person name="Ghazi I.A."/>
            <person name="Yadav M."/>
            <person name="Pandit A."/>
            <person name="Bhargava A."/>
            <person name="Sureshbabu K."/>
            <person name="Batra K."/>
            <person name="Sharma T.R."/>
            <person name="Mohapatra T."/>
            <person name="Singh N.K."/>
            <person name="Messing J."/>
            <person name="Nelson A.B."/>
            <person name="Fuks G."/>
            <person name="Kavchok S."/>
            <person name="Keizer G."/>
            <person name="Linton E."/>
            <person name="Llaca V."/>
            <person name="Song R."/>
            <person name="Tanyolac B."/>
            <person name="Young S."/>
            <person name="Ho-Il K."/>
            <person name="Hahn J.H."/>
            <person name="Sangsakoo G."/>
            <person name="Vanavichit A."/>
            <person name="de Mattos Luiz.A.T."/>
            <person name="Zimmer P.D."/>
            <person name="Malone G."/>
            <person name="Dellagostin O."/>
            <person name="de Oliveira A.C."/>
            <person name="Bevan M."/>
            <person name="Bancroft I."/>
            <person name="Minx P."/>
            <person name="Cordum H."/>
            <person name="Wilson R."/>
            <person name="Cheng Z."/>
            <person name="Jin W."/>
            <person name="Jiang J."/>
            <person name="Leong S.A."/>
            <person name="Iwama H."/>
            <person name="Gojobori T."/>
            <person name="Itoh T."/>
            <person name="Niimura Y."/>
            <person name="Fujii Y."/>
            <person name="Habara T."/>
            <person name="Sakai H."/>
            <person name="Sato Y."/>
            <person name="Wilson G."/>
            <person name="Kumar K."/>
            <person name="McCouch S."/>
            <person name="Juretic N."/>
            <person name="Hoen D."/>
            <person name="Wright S."/>
            <person name="Bruskiewich R."/>
            <person name="Bureau T."/>
            <person name="Miyao A."/>
            <person name="Hirochika H."/>
            <person name="Nishikawa T."/>
            <person name="Kadowaki K."/>
            <person name="Sugiura M."/>
            <person name="Burr B."/>
            <person name="Sasaki T."/>
        </authorList>
    </citation>
    <scope>NUCLEOTIDE SEQUENCE [LARGE SCALE GENOMIC DNA]</scope>
    <source>
        <strain evidence="4">cv. Nipponbare</strain>
    </source>
</reference>
<feature type="domain" description="DUF834" evidence="2">
    <location>
        <begin position="51"/>
        <end position="101"/>
    </location>
</feature>
<dbReference type="EMBL" id="AC105259">
    <property type="protein sequence ID" value="AAV24755.1"/>
    <property type="molecule type" value="Genomic_DNA"/>
</dbReference>
<dbReference type="Pfam" id="PF05754">
    <property type="entry name" value="DUF834"/>
    <property type="match status" value="1"/>
</dbReference>
<feature type="compositionally biased region" description="Basic and acidic residues" evidence="1">
    <location>
        <begin position="21"/>
        <end position="39"/>
    </location>
</feature>
<feature type="compositionally biased region" description="Basic and acidic residues" evidence="1">
    <location>
        <begin position="122"/>
        <end position="137"/>
    </location>
</feature>
<sequence>MTSATTSPPAAAARRLGRRTLAGERRRFDTNGRHQRIEDNAANSPSNGRRRRRGRSGGNLRVDGGNGAPAVFGGGEAADGDGDDLANPMVATAIDDGGCNGGATRLNQRQRRRRLGLRGGGARRDGRLKQRWRRIEESSGVQEGGGEGPRRPVTRRKDRVRERERNPIRSRIQHFPSRFSRCFQRGKGRGDRGDCFPSIDSAGEGKERPDLEGDGGGLR</sequence>
<feature type="region of interest" description="Disordered" evidence="1">
    <location>
        <begin position="117"/>
        <end position="219"/>
    </location>
</feature>